<accession>A0A7C1BF25</accession>
<dbReference type="Pfam" id="PF12706">
    <property type="entry name" value="Lactamase_B_2"/>
    <property type="match status" value="1"/>
</dbReference>
<evidence type="ECO:0000313" key="2">
    <source>
        <dbReference type="EMBL" id="HDM90714.1"/>
    </source>
</evidence>
<dbReference type="PANTHER" id="PTHR43546:SF4">
    <property type="entry name" value="UPF0282 PROTEIN MJ1629"/>
    <property type="match status" value="1"/>
</dbReference>
<protein>
    <recommendedName>
        <fullName evidence="1">Metallo-beta-lactamase domain-containing protein</fullName>
    </recommendedName>
</protein>
<dbReference type="EMBL" id="DRBW01000215">
    <property type="protein sequence ID" value="HDM90714.1"/>
    <property type="molecule type" value="Genomic_DNA"/>
</dbReference>
<dbReference type="AlphaFoldDB" id="A0A7C1BF25"/>
<proteinExistence type="inferred from homology"/>
<dbReference type="HAMAP" id="MF_01406">
    <property type="entry name" value="UPF0282"/>
    <property type="match status" value="1"/>
</dbReference>
<organism evidence="2">
    <name type="scientific">candidate division WOR-3 bacterium</name>
    <dbReference type="NCBI Taxonomy" id="2052148"/>
    <lineage>
        <taxon>Bacteria</taxon>
        <taxon>Bacteria division WOR-3</taxon>
    </lineage>
</organism>
<dbReference type="InterPro" id="IPR036866">
    <property type="entry name" value="RibonucZ/Hydroxyglut_hydro"/>
</dbReference>
<feature type="domain" description="Metallo-beta-lactamase" evidence="1">
    <location>
        <begin position="37"/>
        <end position="208"/>
    </location>
</feature>
<dbReference type="PIRSF" id="PIRSF004944">
    <property type="entry name" value="UCP004944_hydrls"/>
    <property type="match status" value="1"/>
</dbReference>
<name>A0A7C1BF25_UNCW3</name>
<dbReference type="InterPro" id="IPR014426">
    <property type="entry name" value="UPF0282_hydrls"/>
</dbReference>
<dbReference type="InterPro" id="IPR001279">
    <property type="entry name" value="Metallo-B-lactamas"/>
</dbReference>
<sequence>MEEVFSVKLGKMKVEILATESLGVRSMSCLVTAGSLRILIDPGVALGPRRYGLSPHRREVQTLWERWFGIKKALRTADIVVITHYHYDHFNPQEPGLFRGKILFVKDPERRINSSQKRRASAFLPELSGIARIEIADGRVFSFGGVLLRFSEPVPHGETVKRGYVIQVLVEHGGFRFLHTSDVGGYPLEGQNEFALFWAPDLIFLDGPSTYMAGGRVPEKAMGNMAELLRSGRLKKLVVDHHLLRDVSWKQRVKDLVEEARKRGVDLLTAAEFMGTREMPLEARRKELYFR</sequence>
<comment type="caution">
    <text evidence="2">The sequence shown here is derived from an EMBL/GenBank/DDBJ whole genome shotgun (WGS) entry which is preliminary data.</text>
</comment>
<dbReference type="Proteomes" id="UP000885931">
    <property type="component" value="Unassembled WGS sequence"/>
</dbReference>
<gene>
    <name evidence="2" type="ORF">ENG67_05885</name>
</gene>
<dbReference type="SUPFAM" id="SSF56281">
    <property type="entry name" value="Metallo-hydrolase/oxidoreductase"/>
    <property type="match status" value="1"/>
</dbReference>
<dbReference type="Gene3D" id="3.60.15.10">
    <property type="entry name" value="Ribonuclease Z/Hydroxyacylglutathione hydrolase-like"/>
    <property type="match status" value="1"/>
</dbReference>
<reference evidence="2" key="1">
    <citation type="journal article" date="2020" name="mSystems">
        <title>Genome- and Community-Level Interaction Insights into Carbon Utilization and Element Cycling Functions of Hydrothermarchaeota in Hydrothermal Sediment.</title>
        <authorList>
            <person name="Zhou Z."/>
            <person name="Liu Y."/>
            <person name="Xu W."/>
            <person name="Pan J."/>
            <person name="Luo Z.H."/>
            <person name="Li M."/>
        </authorList>
    </citation>
    <scope>NUCLEOTIDE SEQUENCE [LARGE SCALE GENOMIC DNA]</scope>
    <source>
        <strain evidence="2">HyVt-237</strain>
    </source>
</reference>
<evidence type="ECO:0000259" key="1">
    <source>
        <dbReference type="Pfam" id="PF12706"/>
    </source>
</evidence>
<dbReference type="PANTHER" id="PTHR43546">
    <property type="entry name" value="UPF0173 METAL-DEPENDENT HYDROLASE MJ1163-RELATED"/>
    <property type="match status" value="1"/>
</dbReference>
<dbReference type="InterPro" id="IPR050114">
    <property type="entry name" value="UPF0173_UPF0282_UlaG_hydrolase"/>
</dbReference>